<organism evidence="1 2">
    <name type="scientific">Rhodopirellula baltica SWK14</name>
    <dbReference type="NCBI Taxonomy" id="993516"/>
    <lineage>
        <taxon>Bacteria</taxon>
        <taxon>Pseudomonadati</taxon>
        <taxon>Planctomycetota</taxon>
        <taxon>Planctomycetia</taxon>
        <taxon>Pirellulales</taxon>
        <taxon>Pirellulaceae</taxon>
        <taxon>Rhodopirellula</taxon>
    </lineage>
</organism>
<dbReference type="AlphaFoldDB" id="L7CLB4"/>
<reference evidence="1 2" key="1">
    <citation type="journal article" date="2013" name="Mar. Genomics">
        <title>Expression of sulfatases in Rhodopirellula baltica and the diversity of sulfatases in the genus Rhodopirellula.</title>
        <authorList>
            <person name="Wegner C.E."/>
            <person name="Richter-Heitmann T."/>
            <person name="Klindworth A."/>
            <person name="Klockow C."/>
            <person name="Richter M."/>
            <person name="Achstetter T."/>
            <person name="Glockner F.O."/>
            <person name="Harder J."/>
        </authorList>
    </citation>
    <scope>NUCLEOTIDE SEQUENCE [LARGE SCALE GENOMIC DNA]</scope>
    <source>
        <strain evidence="1 2">SWK14</strain>
    </source>
</reference>
<protein>
    <submittedName>
        <fullName evidence="1">Uncharacterized protein</fullName>
    </submittedName>
</protein>
<sequence length="45" mass="5120">MKSNAVTRSNSDSHLLTWRCSRELLTQLVFTRIANRIDKLGGQTT</sequence>
<accession>L7CLB4</accession>
<proteinExistence type="predicted"/>
<evidence type="ECO:0000313" key="1">
    <source>
        <dbReference type="EMBL" id="ELP34645.1"/>
    </source>
</evidence>
<dbReference type="EMBL" id="AMWG01000026">
    <property type="protein sequence ID" value="ELP34645.1"/>
    <property type="molecule type" value="Genomic_DNA"/>
</dbReference>
<dbReference type="Proteomes" id="UP000010959">
    <property type="component" value="Unassembled WGS sequence"/>
</dbReference>
<comment type="caution">
    <text evidence="1">The sequence shown here is derived from an EMBL/GenBank/DDBJ whole genome shotgun (WGS) entry which is preliminary data.</text>
</comment>
<name>L7CLB4_RHOBT</name>
<gene>
    <name evidence="1" type="ORF">RBSWK_01432</name>
</gene>
<evidence type="ECO:0000313" key="2">
    <source>
        <dbReference type="Proteomes" id="UP000010959"/>
    </source>
</evidence>